<dbReference type="AlphaFoldDB" id="A0A2G8S5R7"/>
<gene>
    <name evidence="1" type="ORF">GSI_09170</name>
</gene>
<evidence type="ECO:0000313" key="1">
    <source>
        <dbReference type="EMBL" id="PIL29122.1"/>
    </source>
</evidence>
<dbReference type="Proteomes" id="UP000230002">
    <property type="component" value="Unassembled WGS sequence"/>
</dbReference>
<proteinExistence type="predicted"/>
<dbReference type="OrthoDB" id="2756573at2759"/>
<comment type="caution">
    <text evidence="1">The sequence shown here is derived from an EMBL/GenBank/DDBJ whole genome shotgun (WGS) entry which is preliminary data.</text>
</comment>
<dbReference type="EMBL" id="AYKW01000023">
    <property type="protein sequence ID" value="PIL29122.1"/>
    <property type="molecule type" value="Genomic_DNA"/>
</dbReference>
<reference evidence="1 2" key="1">
    <citation type="journal article" date="2015" name="Sci. Rep.">
        <title>Chromosome-level genome map provides insights into diverse defense mechanisms in the medicinal fungus Ganoderma sinense.</title>
        <authorList>
            <person name="Zhu Y."/>
            <person name="Xu J."/>
            <person name="Sun C."/>
            <person name="Zhou S."/>
            <person name="Xu H."/>
            <person name="Nelson D.R."/>
            <person name="Qian J."/>
            <person name="Song J."/>
            <person name="Luo H."/>
            <person name="Xiang L."/>
            <person name="Li Y."/>
            <person name="Xu Z."/>
            <person name="Ji A."/>
            <person name="Wang L."/>
            <person name="Lu S."/>
            <person name="Hayward A."/>
            <person name="Sun W."/>
            <person name="Li X."/>
            <person name="Schwartz D.C."/>
            <person name="Wang Y."/>
            <person name="Chen S."/>
        </authorList>
    </citation>
    <scope>NUCLEOTIDE SEQUENCE [LARGE SCALE GENOMIC DNA]</scope>
    <source>
        <strain evidence="1 2">ZZ0214-1</strain>
    </source>
</reference>
<accession>A0A2G8S5R7</accession>
<name>A0A2G8S5R7_9APHY</name>
<evidence type="ECO:0000313" key="2">
    <source>
        <dbReference type="Proteomes" id="UP000230002"/>
    </source>
</evidence>
<organism evidence="1 2">
    <name type="scientific">Ganoderma sinense ZZ0214-1</name>
    <dbReference type="NCBI Taxonomy" id="1077348"/>
    <lineage>
        <taxon>Eukaryota</taxon>
        <taxon>Fungi</taxon>
        <taxon>Dikarya</taxon>
        <taxon>Basidiomycota</taxon>
        <taxon>Agaricomycotina</taxon>
        <taxon>Agaricomycetes</taxon>
        <taxon>Polyporales</taxon>
        <taxon>Polyporaceae</taxon>
        <taxon>Ganoderma</taxon>
    </lineage>
</organism>
<sequence>MMGAPPFQVLDASLATSSSLHFLENMTSFVQPLTSILIAHFLLDLQEASRRTLKLNSDDPLYSEASLGSSDRQSSLNFARVVGSLGAVIDHSASKDSGSLAGEDE</sequence>
<protein>
    <submittedName>
        <fullName evidence="1">Uncharacterized protein</fullName>
    </submittedName>
</protein>
<keyword evidence="2" id="KW-1185">Reference proteome</keyword>